<dbReference type="AlphaFoldDB" id="A0A0F9T083"/>
<dbReference type="EMBL" id="LAZR01002077">
    <property type="protein sequence ID" value="KKN34893.1"/>
    <property type="molecule type" value="Genomic_DNA"/>
</dbReference>
<reference evidence="1" key="1">
    <citation type="journal article" date="2015" name="Nature">
        <title>Complex archaea that bridge the gap between prokaryotes and eukaryotes.</title>
        <authorList>
            <person name="Spang A."/>
            <person name="Saw J.H."/>
            <person name="Jorgensen S.L."/>
            <person name="Zaremba-Niedzwiedzka K."/>
            <person name="Martijn J."/>
            <person name="Lind A.E."/>
            <person name="van Eijk R."/>
            <person name="Schleper C."/>
            <person name="Guy L."/>
            <person name="Ettema T.J."/>
        </authorList>
    </citation>
    <scope>NUCLEOTIDE SEQUENCE</scope>
</reference>
<gene>
    <name evidence="1" type="ORF">LCGC14_0789090</name>
</gene>
<evidence type="ECO:0000313" key="1">
    <source>
        <dbReference type="EMBL" id="KKN34893.1"/>
    </source>
</evidence>
<sequence length="234" mass="27002">MTTEKENNYYLKKKRILLRTFDAALTMGKNVLVAYFGESKYKELSTTVRNEFEILIPQIPYIGGDDNPGTESLIFNVILLPLLQFFEKEGLDYYEIGKVTYDLFEAFYKVILLKDNIFSEEFINGEKERAKNSKLCKYADDWVFDFIKSDGKNFTFGMDYSECGVHKFYKAQGAEHFMPIVCIADLAQAQAYGYGLYRTQTIGNGAPLCDFRYVKNGSTPRAWPPDNLPEFKKK</sequence>
<name>A0A0F9T083_9ZZZZ</name>
<dbReference type="InterPro" id="IPR026002">
    <property type="entry name" value="ATC_hydrolase-like"/>
</dbReference>
<accession>A0A0F9T083</accession>
<dbReference type="Pfam" id="PF14196">
    <property type="entry name" value="ATC_hydrolase"/>
    <property type="match status" value="1"/>
</dbReference>
<protein>
    <recommendedName>
        <fullName evidence="2">L-2-amino-thiazoline-4-carboxylic acid hydrolase</fullName>
    </recommendedName>
</protein>
<organism evidence="1">
    <name type="scientific">marine sediment metagenome</name>
    <dbReference type="NCBI Taxonomy" id="412755"/>
    <lineage>
        <taxon>unclassified sequences</taxon>
        <taxon>metagenomes</taxon>
        <taxon>ecological metagenomes</taxon>
    </lineage>
</organism>
<comment type="caution">
    <text evidence="1">The sequence shown here is derived from an EMBL/GenBank/DDBJ whole genome shotgun (WGS) entry which is preliminary data.</text>
</comment>
<evidence type="ECO:0008006" key="2">
    <source>
        <dbReference type="Google" id="ProtNLM"/>
    </source>
</evidence>
<proteinExistence type="predicted"/>